<dbReference type="Pfam" id="PF02585">
    <property type="entry name" value="PIG-L"/>
    <property type="match status" value="1"/>
</dbReference>
<name>A0A7K4NR22_9ARCH</name>
<dbReference type="InterPro" id="IPR003737">
    <property type="entry name" value="GlcNAc_PI_deacetylase-related"/>
</dbReference>
<dbReference type="SUPFAM" id="SSF102588">
    <property type="entry name" value="LmbE-like"/>
    <property type="match status" value="1"/>
</dbReference>
<evidence type="ECO:0000313" key="2">
    <source>
        <dbReference type="Proteomes" id="UP000526196"/>
    </source>
</evidence>
<organism evidence="1 2">
    <name type="scientific">Marine Group I thaumarchaeote</name>
    <dbReference type="NCBI Taxonomy" id="2511932"/>
    <lineage>
        <taxon>Archaea</taxon>
        <taxon>Nitrososphaerota</taxon>
        <taxon>Marine Group I</taxon>
    </lineage>
</organism>
<accession>A0A7K4NR22</accession>
<comment type="caution">
    <text evidence="1">The sequence shown here is derived from an EMBL/GenBank/DDBJ whole genome shotgun (WGS) entry which is preliminary data.</text>
</comment>
<dbReference type="Gene3D" id="3.40.50.10320">
    <property type="entry name" value="LmbE-like"/>
    <property type="match status" value="1"/>
</dbReference>
<protein>
    <submittedName>
        <fullName evidence="1">PIG-L family deacetylase</fullName>
    </submittedName>
</protein>
<dbReference type="PANTHER" id="PTHR12993">
    <property type="entry name" value="N-ACETYLGLUCOSAMINYL-PHOSPHATIDYLINOSITOL DE-N-ACETYLASE-RELATED"/>
    <property type="match status" value="1"/>
</dbReference>
<dbReference type="GO" id="GO:0016811">
    <property type="term" value="F:hydrolase activity, acting on carbon-nitrogen (but not peptide) bonds, in linear amides"/>
    <property type="evidence" value="ECO:0007669"/>
    <property type="project" value="TreeGrafter"/>
</dbReference>
<evidence type="ECO:0000313" key="1">
    <source>
        <dbReference type="EMBL" id="NWK05351.1"/>
    </source>
</evidence>
<dbReference type="InterPro" id="IPR024078">
    <property type="entry name" value="LmbE-like_dom_sf"/>
</dbReference>
<dbReference type="AlphaFoldDB" id="A0A7K4NR22"/>
<sequence length="229" mass="26116">MNILIIAAHPDDEILGMGGTILKHTSHKDNVTIVYMATGVTARKASEDLKSREDKNLQNEILELRNDALKAAKLLNVKNVKFYDFPDNQMDSITLLKVVKAIEKEIKSVKPERIYTNHYGDLNVDHKIVSNATITACRPLKGPVKEILSFEVLSSTEWSYPYSFKPNYFVNIKKELPKKIDAMKMFKSEIREFPHPRSPENMNYVAGRWGSVSGFEAAEAFEIIRKIEE</sequence>
<dbReference type="EMBL" id="JACASX010000006">
    <property type="protein sequence ID" value="NWK05351.1"/>
    <property type="molecule type" value="Genomic_DNA"/>
</dbReference>
<dbReference type="Proteomes" id="UP000526196">
    <property type="component" value="Unassembled WGS sequence"/>
</dbReference>
<reference evidence="1 2" key="1">
    <citation type="journal article" date="2019" name="Environ. Microbiol.">
        <title>Genomics insights into ecotype formation of ammonia-oxidizing archaea in the deep ocean.</title>
        <authorList>
            <person name="Wang Y."/>
            <person name="Huang J.M."/>
            <person name="Cui G.J."/>
            <person name="Nunoura T."/>
            <person name="Takaki Y."/>
            <person name="Li W.L."/>
            <person name="Li J."/>
            <person name="Gao Z.M."/>
            <person name="Takai K."/>
            <person name="Zhang A.Q."/>
            <person name="Stepanauskas R."/>
        </authorList>
    </citation>
    <scope>NUCLEOTIDE SEQUENCE [LARGE SCALE GENOMIC DNA]</scope>
    <source>
        <strain evidence="1 2">F20</strain>
    </source>
</reference>
<gene>
    <name evidence="1" type="ORF">HX833_04585</name>
</gene>
<dbReference type="PANTHER" id="PTHR12993:SF11">
    <property type="entry name" value="N-ACETYLGLUCOSAMINYL-PHOSPHATIDYLINOSITOL DE-N-ACETYLASE"/>
    <property type="match status" value="1"/>
</dbReference>
<proteinExistence type="predicted"/>